<organism evidence="3 4">
    <name type="scientific">Glossina austeni</name>
    <name type="common">Savannah tsetse fly</name>
    <dbReference type="NCBI Taxonomy" id="7395"/>
    <lineage>
        <taxon>Eukaryota</taxon>
        <taxon>Metazoa</taxon>
        <taxon>Ecdysozoa</taxon>
        <taxon>Arthropoda</taxon>
        <taxon>Hexapoda</taxon>
        <taxon>Insecta</taxon>
        <taxon>Pterygota</taxon>
        <taxon>Neoptera</taxon>
        <taxon>Endopterygota</taxon>
        <taxon>Diptera</taxon>
        <taxon>Brachycera</taxon>
        <taxon>Muscomorpha</taxon>
        <taxon>Hippoboscoidea</taxon>
        <taxon>Glossinidae</taxon>
        <taxon>Glossina</taxon>
    </lineage>
</organism>
<dbReference type="AlphaFoldDB" id="A0A1A9UT10"/>
<evidence type="ECO:0000313" key="3">
    <source>
        <dbReference type="EnsemblMetazoa" id="GAUT014355-PA"/>
    </source>
</evidence>
<name>A0A1A9UT10_GLOAU</name>
<keyword evidence="2" id="KW-0472">Membrane</keyword>
<accession>A0A1A9UT10</accession>
<dbReference type="Proteomes" id="UP000078200">
    <property type="component" value="Unassembled WGS sequence"/>
</dbReference>
<feature type="transmembrane region" description="Helical" evidence="2">
    <location>
        <begin position="73"/>
        <end position="92"/>
    </location>
</feature>
<feature type="compositionally biased region" description="Acidic residues" evidence="1">
    <location>
        <begin position="104"/>
        <end position="120"/>
    </location>
</feature>
<keyword evidence="2" id="KW-0812">Transmembrane</keyword>
<feature type="region of interest" description="Disordered" evidence="1">
    <location>
        <begin position="98"/>
        <end position="120"/>
    </location>
</feature>
<protein>
    <submittedName>
        <fullName evidence="3">Uncharacterized protein</fullName>
    </submittedName>
</protein>
<evidence type="ECO:0000256" key="2">
    <source>
        <dbReference type="SAM" id="Phobius"/>
    </source>
</evidence>
<dbReference type="EnsemblMetazoa" id="GAUT014355-RA">
    <property type="protein sequence ID" value="GAUT014355-PA"/>
    <property type="gene ID" value="GAUT014355"/>
</dbReference>
<sequence>MLTVLCDENFRKLFKHVRLTLPRPLFNAALKSLFVEHAEIVSQYLFRSYFEDTVTSATHYIRFHIDPRLDERVTSLSPILLLLFATLFYIAFINSTQENNNFDDNNDDDDDDDDDVVYDN</sequence>
<dbReference type="VEuPathDB" id="VectorBase:GAUT014355"/>
<reference evidence="3" key="1">
    <citation type="submission" date="2020-05" db="UniProtKB">
        <authorList>
            <consortium name="EnsemblMetazoa"/>
        </authorList>
    </citation>
    <scope>IDENTIFICATION</scope>
    <source>
        <strain evidence="3">TTRI</strain>
    </source>
</reference>
<evidence type="ECO:0000313" key="4">
    <source>
        <dbReference type="Proteomes" id="UP000078200"/>
    </source>
</evidence>
<keyword evidence="2" id="KW-1133">Transmembrane helix</keyword>
<evidence type="ECO:0000256" key="1">
    <source>
        <dbReference type="SAM" id="MobiDB-lite"/>
    </source>
</evidence>
<proteinExistence type="predicted"/>
<keyword evidence="4" id="KW-1185">Reference proteome</keyword>